<sequence>MNRILKYLLSFIFLIIVQVVLLKTDSVLIYTVPFIYIYSIIYPLRISFTLQLILSFVIGQMIDNIQDTGGIHSLACITLILVKKGLYKYFLSSSEVEHDNFFSMIFYKMYIFVFILSLVHCFVITYLKSNEFDSLSFIIYTSVVSAFLNSLLLILFISLTRKVNTKRNIIER</sequence>
<feature type="transmembrane region" description="Helical" evidence="1">
    <location>
        <begin position="109"/>
        <end position="127"/>
    </location>
</feature>
<reference evidence="2 3" key="1">
    <citation type="submission" date="2014-03" db="EMBL/GenBank/DDBJ databases">
        <title>complete genome sequence of Flavobacteriaceae bacterium JBKA-6.</title>
        <authorList>
            <person name="Takano T."/>
            <person name="Nakamura Y."/>
            <person name="Takuma S."/>
            <person name="Yasuike M."/>
            <person name="Matsuyama T."/>
            <person name="Sakai T."/>
            <person name="Fujiwara A."/>
            <person name="Kimoto K."/>
            <person name="Fukuda Y."/>
            <person name="Kondo H."/>
            <person name="Hirono I."/>
            <person name="Nakayasu C."/>
        </authorList>
    </citation>
    <scope>NUCLEOTIDE SEQUENCE [LARGE SCALE GENOMIC DNA]</scope>
    <source>
        <strain evidence="2 3">JBKA-6</strain>
    </source>
</reference>
<accession>A0A1J1DZD1</accession>
<proteinExistence type="predicted"/>
<dbReference type="KEGG" id="ise:JBKA6_0008"/>
<feature type="transmembrane region" description="Helical" evidence="1">
    <location>
        <begin position="35"/>
        <end position="58"/>
    </location>
</feature>
<dbReference type="Proteomes" id="UP000243197">
    <property type="component" value="Chromosome"/>
</dbReference>
<dbReference type="AlphaFoldDB" id="A0A1J1DZD1"/>
<dbReference type="OrthoDB" id="1132160at2"/>
<organism evidence="2 3">
    <name type="scientific">Ichthyobacterium seriolicida</name>
    <dbReference type="NCBI Taxonomy" id="242600"/>
    <lineage>
        <taxon>Bacteria</taxon>
        <taxon>Pseudomonadati</taxon>
        <taxon>Bacteroidota</taxon>
        <taxon>Flavobacteriia</taxon>
        <taxon>Flavobacteriales</taxon>
        <taxon>Ichthyobacteriaceae</taxon>
        <taxon>Ichthyobacterium</taxon>
    </lineage>
</organism>
<keyword evidence="3" id="KW-1185">Reference proteome</keyword>
<feature type="transmembrane region" description="Helical" evidence="1">
    <location>
        <begin position="139"/>
        <end position="159"/>
    </location>
</feature>
<dbReference type="EMBL" id="AP014564">
    <property type="protein sequence ID" value="BAV94021.1"/>
    <property type="molecule type" value="Genomic_DNA"/>
</dbReference>
<evidence type="ECO:0000313" key="2">
    <source>
        <dbReference type="EMBL" id="BAV94021.1"/>
    </source>
</evidence>
<name>A0A1J1DZD1_9FLAO</name>
<keyword evidence="1" id="KW-0812">Transmembrane</keyword>
<keyword evidence="1" id="KW-1133">Transmembrane helix</keyword>
<gene>
    <name evidence="2" type="ORF">JBKA6_0008</name>
</gene>
<evidence type="ECO:0000313" key="3">
    <source>
        <dbReference type="Proteomes" id="UP000243197"/>
    </source>
</evidence>
<feature type="transmembrane region" description="Helical" evidence="1">
    <location>
        <begin position="7"/>
        <end position="29"/>
    </location>
</feature>
<keyword evidence="1" id="KW-0472">Membrane</keyword>
<evidence type="ECO:0000256" key="1">
    <source>
        <dbReference type="SAM" id="Phobius"/>
    </source>
</evidence>
<protein>
    <submittedName>
        <fullName evidence="2">Rod shape-determining protein MreD</fullName>
    </submittedName>
</protein>
<dbReference type="RefSeq" id="WP_096684551.1">
    <property type="nucleotide sequence ID" value="NZ_AP014564.1"/>
</dbReference>